<organism evidence="1 2">
    <name type="scientific">Paenibacillus haidiansis</name>
    <dbReference type="NCBI Taxonomy" id="1574488"/>
    <lineage>
        <taxon>Bacteria</taxon>
        <taxon>Bacillati</taxon>
        <taxon>Bacillota</taxon>
        <taxon>Bacilli</taxon>
        <taxon>Bacillales</taxon>
        <taxon>Paenibacillaceae</taxon>
        <taxon>Paenibacillus</taxon>
    </lineage>
</organism>
<reference evidence="1 2" key="1">
    <citation type="submission" date="2024-02" db="EMBL/GenBank/DDBJ databases">
        <title>A nitrogen-fixing paenibacillus bacterium.</title>
        <authorList>
            <person name="Zhang W.L."/>
            <person name="Chen S.F."/>
        </authorList>
    </citation>
    <scope>NUCLEOTIDE SEQUENCE [LARGE SCALE GENOMIC DNA]</scope>
    <source>
        <strain evidence="1 2">M1</strain>
    </source>
</reference>
<sequence>MNLSLSYCTKWSLNKKRPWKEIDEETARKCHINREPYSAVLSKDEQPLYIIDIANEWVSVIFLDEVLRPYLRYDFKEVKTAKLFLRGGYFWEYEGTSDKEIARKIFRFEENGYSLLADDNFITEESKEVETYGSVDSNWEDYPEFGDYVYLCKEER</sequence>
<proteinExistence type="predicted"/>
<dbReference type="EMBL" id="JAZHPZ010000010">
    <property type="protein sequence ID" value="MEF2967773.1"/>
    <property type="molecule type" value="Genomic_DNA"/>
</dbReference>
<keyword evidence="2" id="KW-1185">Reference proteome</keyword>
<gene>
    <name evidence="1" type="ORF">V3851_18240</name>
</gene>
<accession>A0ABU7VWX3</accession>
<evidence type="ECO:0008006" key="3">
    <source>
        <dbReference type="Google" id="ProtNLM"/>
    </source>
</evidence>
<comment type="caution">
    <text evidence="1">The sequence shown here is derived from an EMBL/GenBank/DDBJ whole genome shotgun (WGS) entry which is preliminary data.</text>
</comment>
<protein>
    <recommendedName>
        <fullName evidence="3">DUF3916 domain-containing protein</fullName>
    </recommendedName>
</protein>
<name>A0ABU7VWX3_9BACL</name>
<evidence type="ECO:0000313" key="2">
    <source>
        <dbReference type="Proteomes" id="UP001306950"/>
    </source>
</evidence>
<dbReference type="Proteomes" id="UP001306950">
    <property type="component" value="Unassembled WGS sequence"/>
</dbReference>
<evidence type="ECO:0000313" key="1">
    <source>
        <dbReference type="EMBL" id="MEF2967773.1"/>
    </source>
</evidence>
<dbReference type="RefSeq" id="WP_331847990.1">
    <property type="nucleotide sequence ID" value="NZ_JAZHPZ010000010.1"/>
</dbReference>